<feature type="domain" description="AAA+ ATPase" evidence="11">
    <location>
        <begin position="432"/>
        <end position="573"/>
    </location>
</feature>
<evidence type="ECO:0000256" key="5">
    <source>
        <dbReference type="ARBA" id="ARBA00022741"/>
    </source>
</evidence>
<feature type="region of interest" description="Disordered" evidence="10">
    <location>
        <begin position="1"/>
        <end position="347"/>
    </location>
</feature>
<evidence type="ECO:0000256" key="1">
    <source>
        <dbReference type="ARBA" id="ARBA00004123"/>
    </source>
</evidence>
<evidence type="ECO:0000256" key="2">
    <source>
        <dbReference type="ARBA" id="ARBA00004286"/>
    </source>
</evidence>
<dbReference type="PANTHER" id="PTHR23069:SF0">
    <property type="entry name" value="TAT-BINDING HOMOLOG 7"/>
    <property type="match status" value="1"/>
</dbReference>
<evidence type="ECO:0000256" key="7">
    <source>
        <dbReference type="ARBA" id="ARBA00022840"/>
    </source>
</evidence>
<feature type="compositionally biased region" description="Acidic residues" evidence="10">
    <location>
        <begin position="82"/>
        <end position="99"/>
    </location>
</feature>
<evidence type="ECO:0000256" key="9">
    <source>
        <dbReference type="ARBA" id="ARBA00023242"/>
    </source>
</evidence>
<dbReference type="InterPro" id="IPR003960">
    <property type="entry name" value="ATPase_AAA_CS"/>
</dbReference>
<feature type="compositionally biased region" description="Basic and acidic residues" evidence="10">
    <location>
        <begin position="268"/>
        <end position="279"/>
    </location>
</feature>
<dbReference type="InterPro" id="IPR041569">
    <property type="entry name" value="AAA_lid_3"/>
</dbReference>
<dbReference type="HOGENOM" id="CLU_000536_5_2_1"/>
<organism evidence="12">
    <name type="scientific">Microbotryum lychnidis-dioicae (strain p1A1 Lamole / MvSl-1064)</name>
    <name type="common">Anther smut fungus</name>
    <dbReference type="NCBI Taxonomy" id="683840"/>
    <lineage>
        <taxon>Eukaryota</taxon>
        <taxon>Fungi</taxon>
        <taxon>Dikarya</taxon>
        <taxon>Basidiomycota</taxon>
        <taxon>Pucciniomycotina</taxon>
        <taxon>Microbotryomycetes</taxon>
        <taxon>Microbotryales</taxon>
        <taxon>Microbotryaceae</taxon>
        <taxon>Microbotryum</taxon>
    </lineage>
</organism>
<gene>
    <name evidence="12" type="ORF">MVLG_00163</name>
</gene>
<dbReference type="GO" id="GO:0042393">
    <property type="term" value="F:histone binding"/>
    <property type="evidence" value="ECO:0007669"/>
    <property type="project" value="UniProtKB-ARBA"/>
</dbReference>
<keyword evidence="6" id="KW-0378">Hydrolase</keyword>
<dbReference type="STRING" id="683840.U5GY94"/>
<keyword evidence="14" id="KW-1185">Reference proteome</keyword>
<feature type="compositionally biased region" description="Acidic residues" evidence="10">
    <location>
        <begin position="238"/>
        <end position="257"/>
    </location>
</feature>
<dbReference type="Proteomes" id="UP000017200">
    <property type="component" value="Unassembled WGS sequence"/>
</dbReference>
<dbReference type="GO" id="GO:0140674">
    <property type="term" value="F:ATP-dependent histone chaperone activity"/>
    <property type="evidence" value="ECO:0007669"/>
    <property type="project" value="UniProtKB-ARBA"/>
</dbReference>
<dbReference type="GO" id="GO:0000785">
    <property type="term" value="C:chromatin"/>
    <property type="evidence" value="ECO:0007669"/>
    <property type="project" value="UniProtKB-ARBA"/>
</dbReference>
<dbReference type="PROSITE" id="PS00674">
    <property type="entry name" value="AAA"/>
    <property type="match status" value="1"/>
</dbReference>
<dbReference type="InParanoid" id="U5GY94"/>
<dbReference type="GO" id="GO:0016887">
    <property type="term" value="F:ATP hydrolysis activity"/>
    <property type="evidence" value="ECO:0007669"/>
    <property type="project" value="InterPro"/>
</dbReference>
<name>U5GY94_USTV1</name>
<keyword evidence="9" id="KW-0539">Nucleus</keyword>
<feature type="compositionally biased region" description="Basic residues" evidence="10">
    <location>
        <begin position="159"/>
        <end position="174"/>
    </location>
</feature>
<keyword evidence="5" id="KW-0547">Nucleotide-binding</keyword>
<evidence type="ECO:0000256" key="10">
    <source>
        <dbReference type="SAM" id="MobiDB-lite"/>
    </source>
</evidence>
<evidence type="ECO:0000313" key="14">
    <source>
        <dbReference type="Proteomes" id="UP000017200"/>
    </source>
</evidence>
<keyword evidence="4" id="KW-0158">Chromosome</keyword>
<feature type="domain" description="AAA+ ATPase" evidence="11">
    <location>
        <begin position="733"/>
        <end position="862"/>
    </location>
</feature>
<sequence length="1363" mass="147846">MAGSTRASARHPSQPPPPPGTIDPSFLITLNPTTSTARMTRTSSLNAHNGPPAPTESHKKARRVVDTSDDEDYSNKVGQGDDVMEQDEKNVDEDEDEDEDKVKPKARKGARAVVQSDDEDDFKLDPAVKIATTTASGRRTSRPVVYDSSTDDEEEKEKFKQKGALRRGSKKNGSYKKDDFVASEEDGNDMSSDNDRRYGSSKRSTRSKSGGNASSHDKKSFKSKRRDSDVSFDSGDVTSEDEDVEELNLHDDDDDSDIQLAKANQPRQLREKGKIDYYRPLDITATKNGNSGDGKGKKKKKRTPFSEMGKTEWSVLYPGGAGAPPSDSSSDDDGRNPFGTPRKGSAFPMGAAGGFGGMFAGGAAPLDLAGTPSNLGKVGGPAALADTDPLGVSSSVSFDSVGGLSSHIQQLKEMVSLPLLYPEVFERFNITPPRGVLFHGPPGTGKTLLARALAASCSTEGRKISFFMRKGADCLSKWVGEAERQLRLLFEEAKKCQPSIIFFDEIDGLAPVRSSKQEQIHASIVSTLLALMDGMDGRGQVIVIGATNRPDAIDPALRRPGRFDREFYFPLPNRDGRRKIIDIHTSGWNPPIADSFKDELAMLTKGYGGADLRALCTEAALNAVQRTYPQIYKTNERLVIEPTTIDVTARDFVISQKNLIPSSARATSSAAAPLPPQLVPLLSDSLEAVKTALKRVLPDVKKVNVLEEAEYEDDGGGFEKEKMLQAYETLRIFRPRMLICGEAGMGQSYIGAAALHHLEGFHVQGLDLATLVSDSGRTMEAACVQLFVEAKRHKPSILFIPNLITWCESVSDAVKSTIKGLLEGLDPSDPILLLAIVDGKLDELPPDVRSWFGFVKNNRVVLGKPSSAQRRTFFNDVIDGVRRPPNEFPDAMPRRKRVLAELPIAPPPPPREPTAAEIEAQTAADKQLMDYLIWRLTPILSDLKKTFRRFARSLYDDWIVDDMNERRVQQQAGKEIIGHGKQPYFNVNLESMAAWLYKGHYYTPDEFLDDILRIQYNAEVNRWTEADQDAPIKAGQMVNRARVMLDQNFDPAFKAACAKMSERLIEKEKKGLSKARKPRDPPPAIDFADGAKAAAVAAGGRVTAERRVSMSGAPKDGEDDIAASELQTSTKRARFEDGIPGSSAINGDEEPDAEGPSKRPRGVDGTIGAHAALNSTTSTSSSVPILPSALPGGQFVGLVPNGVSPTPIAVGATPSLNPAETLAFAMAPLVGNAIAGPSGASISPIAHLESASAPAPAPAAPAAAAAAPSSPIVVDRRTPEPEPLPDFLLSPDRVESLWNYLSEGTDALNVDQLEQLRAACYDIIWHGKTMWQRYAMVNEMLQMAKEFVAEVQEANESESGFGV</sequence>
<dbReference type="GO" id="GO:0006334">
    <property type="term" value="P:nucleosome assembly"/>
    <property type="evidence" value="ECO:0007669"/>
    <property type="project" value="TreeGrafter"/>
</dbReference>
<evidence type="ECO:0000313" key="13">
    <source>
        <dbReference type="EnsemblFungi" id="MVLG_00163T0"/>
    </source>
</evidence>
<proteinExistence type="inferred from homology"/>
<dbReference type="FunCoup" id="U5GY94">
    <property type="interactions" value="490"/>
</dbReference>
<dbReference type="GO" id="GO:0005634">
    <property type="term" value="C:nucleus"/>
    <property type="evidence" value="ECO:0007669"/>
    <property type="project" value="UniProtKB-SubCell"/>
</dbReference>
<evidence type="ECO:0000256" key="8">
    <source>
        <dbReference type="ARBA" id="ARBA00023117"/>
    </source>
</evidence>
<dbReference type="FunFam" id="3.40.50.300:FF:000061">
    <property type="entry name" value="ATPase family, AAA domain-containing 2"/>
    <property type="match status" value="1"/>
</dbReference>
<evidence type="ECO:0000256" key="6">
    <source>
        <dbReference type="ARBA" id="ARBA00022801"/>
    </source>
</evidence>
<dbReference type="InterPro" id="IPR003593">
    <property type="entry name" value="AAA+_ATPase"/>
</dbReference>
<dbReference type="GO" id="GO:0005524">
    <property type="term" value="F:ATP binding"/>
    <property type="evidence" value="ECO:0007669"/>
    <property type="project" value="UniProtKB-KW"/>
</dbReference>
<feature type="compositionally biased region" description="Low complexity" evidence="10">
    <location>
        <begin position="33"/>
        <end position="44"/>
    </location>
</feature>
<comment type="similarity">
    <text evidence="3">Belongs to the AAA ATPase family.</text>
</comment>
<dbReference type="SMART" id="SM00382">
    <property type="entry name" value="AAA"/>
    <property type="match status" value="2"/>
</dbReference>
<evidence type="ECO:0000256" key="4">
    <source>
        <dbReference type="ARBA" id="ARBA00022454"/>
    </source>
</evidence>
<dbReference type="GO" id="GO:0045815">
    <property type="term" value="P:transcription initiation-coupled chromatin remodeling"/>
    <property type="evidence" value="ECO:0007669"/>
    <property type="project" value="TreeGrafter"/>
</dbReference>
<dbReference type="Gene3D" id="3.40.50.300">
    <property type="entry name" value="P-loop containing nucleotide triphosphate hydrolases"/>
    <property type="match status" value="2"/>
</dbReference>
<dbReference type="Gene3D" id="1.10.8.60">
    <property type="match status" value="1"/>
</dbReference>
<evidence type="ECO:0000259" key="11">
    <source>
        <dbReference type="SMART" id="SM00382"/>
    </source>
</evidence>
<dbReference type="OrthoDB" id="5421at2759"/>
<dbReference type="SUPFAM" id="SSF52540">
    <property type="entry name" value="P-loop containing nucleoside triphosphate hydrolases"/>
    <property type="match status" value="2"/>
</dbReference>
<dbReference type="InterPro" id="IPR027417">
    <property type="entry name" value="P-loop_NTPase"/>
</dbReference>
<dbReference type="PANTHER" id="PTHR23069">
    <property type="entry name" value="AAA DOMAIN-CONTAINING"/>
    <property type="match status" value="1"/>
</dbReference>
<dbReference type="EMBL" id="GL541643">
    <property type="protein sequence ID" value="KDE09763.1"/>
    <property type="molecule type" value="Genomic_DNA"/>
</dbReference>
<feature type="region of interest" description="Disordered" evidence="10">
    <location>
        <begin position="1069"/>
        <end position="1088"/>
    </location>
</feature>
<dbReference type="InterPro" id="IPR003959">
    <property type="entry name" value="ATPase_AAA_core"/>
</dbReference>
<dbReference type="EMBL" id="AEIJ01000010">
    <property type="status" value="NOT_ANNOTATED_CDS"/>
    <property type="molecule type" value="Genomic_DNA"/>
</dbReference>
<protein>
    <recommendedName>
        <fullName evidence="11">AAA+ ATPase domain-containing protein</fullName>
    </recommendedName>
</protein>
<reference evidence="13" key="4">
    <citation type="submission" date="2015-06" db="UniProtKB">
        <authorList>
            <consortium name="EnsemblFungi"/>
        </authorList>
    </citation>
    <scope>IDENTIFICATION</scope>
</reference>
<keyword evidence="8" id="KW-0103">Bromodomain</keyword>
<dbReference type="Pfam" id="PF17862">
    <property type="entry name" value="AAA_lid_3"/>
    <property type="match status" value="1"/>
</dbReference>
<dbReference type="InterPro" id="IPR045199">
    <property type="entry name" value="ATAD2-like"/>
</dbReference>
<reference evidence="14" key="1">
    <citation type="submission" date="2010-11" db="EMBL/GenBank/DDBJ databases">
        <title>The genome sequence of Microbotryum violaceum strain p1A1 Lamole.</title>
        <authorList>
            <person name="Cuomo C."/>
            <person name="Perlin M."/>
            <person name="Young S.K."/>
            <person name="Zeng Q."/>
            <person name="Gargeya S."/>
            <person name="Alvarado L."/>
            <person name="Berlin A."/>
            <person name="Chapman S.B."/>
            <person name="Chen Z."/>
            <person name="Freedman E."/>
            <person name="Gellesch M."/>
            <person name="Goldberg J."/>
            <person name="Griggs A."/>
            <person name="Gujja S."/>
            <person name="Heilman E."/>
            <person name="Heiman D."/>
            <person name="Howarth C."/>
            <person name="Mehta T."/>
            <person name="Neiman D."/>
            <person name="Pearson M."/>
            <person name="Roberts A."/>
            <person name="Saif S."/>
            <person name="Shea T."/>
            <person name="Shenoy N."/>
            <person name="Sisk P."/>
            <person name="Stolte C."/>
            <person name="Sykes S."/>
            <person name="White J."/>
            <person name="Yandava C."/>
            <person name="Haas B."/>
            <person name="Nusbaum C."/>
            <person name="Birren B."/>
        </authorList>
    </citation>
    <scope>NUCLEOTIDE SEQUENCE [LARGE SCALE GENOMIC DNA]</scope>
    <source>
        <strain evidence="14">p1A1 Lamole</strain>
    </source>
</reference>
<comment type="subcellular location">
    <subcellularLocation>
        <location evidence="2">Chromosome</location>
    </subcellularLocation>
    <subcellularLocation>
        <location evidence="1">Nucleus</location>
    </subcellularLocation>
</comment>
<dbReference type="CDD" id="cd19517">
    <property type="entry name" value="RecA-like_Yta7-like"/>
    <property type="match status" value="1"/>
</dbReference>
<dbReference type="Pfam" id="PF00004">
    <property type="entry name" value="AAA"/>
    <property type="match status" value="2"/>
</dbReference>
<dbReference type="GO" id="GO:0006337">
    <property type="term" value="P:nucleosome disassembly"/>
    <property type="evidence" value="ECO:0007669"/>
    <property type="project" value="TreeGrafter"/>
</dbReference>
<evidence type="ECO:0000313" key="12">
    <source>
        <dbReference type="EMBL" id="KDE09763.1"/>
    </source>
</evidence>
<evidence type="ECO:0000256" key="3">
    <source>
        <dbReference type="ARBA" id="ARBA00006914"/>
    </source>
</evidence>
<reference evidence="12 14" key="3">
    <citation type="journal article" date="2015" name="BMC Genomics">
        <title>Sex and parasites: genomic and transcriptomic analysis of Microbotryum lychnidis-dioicae, the biotrophic and plant-castrating anther smut fungus.</title>
        <authorList>
            <person name="Perlin M.H."/>
            <person name="Amselem J."/>
            <person name="Fontanillas E."/>
            <person name="Toh S.S."/>
            <person name="Chen Z."/>
            <person name="Goldberg J."/>
            <person name="Duplessis S."/>
            <person name="Henrissat B."/>
            <person name="Young S."/>
            <person name="Zeng Q."/>
            <person name="Aguileta G."/>
            <person name="Petit E."/>
            <person name="Badouin H."/>
            <person name="Andrews J."/>
            <person name="Razeeq D."/>
            <person name="Gabaldon T."/>
            <person name="Quesneville H."/>
            <person name="Giraud T."/>
            <person name="Hood M.E."/>
            <person name="Schultz D.J."/>
            <person name="Cuomo C.A."/>
        </authorList>
    </citation>
    <scope>NUCLEOTIDE SEQUENCE [LARGE SCALE GENOMIC DNA]</scope>
    <source>
        <strain evidence="14">p1A1 Lamole</strain>
        <strain evidence="12">P1A1 Lamole</strain>
    </source>
</reference>
<accession>U5GY94</accession>
<feature type="region of interest" description="Disordered" evidence="10">
    <location>
        <begin position="1100"/>
        <end position="1166"/>
    </location>
</feature>
<dbReference type="EnsemblFungi" id="MVLG_00163T0">
    <property type="protein sequence ID" value="MVLG_00163T0"/>
    <property type="gene ID" value="MVLG_00163"/>
</dbReference>
<reference evidence="12" key="2">
    <citation type="submission" date="2010-11" db="EMBL/GenBank/DDBJ databases">
        <authorList>
            <consortium name="The Broad Institute Genome Sequencing Platform"/>
            <person name="Earl A."/>
            <person name="Ward D."/>
            <person name="Feldgarden M."/>
            <person name="Gevers D."/>
            <person name="Butler R."/>
            <person name="Young S.K."/>
            <person name="Zeng Q."/>
            <person name="Gargeya S."/>
            <person name="Fitzgerald M."/>
            <person name="Haas B."/>
            <person name="Abouelleil A."/>
            <person name="Alvarado L."/>
            <person name="Arachchi H.M."/>
            <person name="Berlin A."/>
            <person name="Brown A."/>
            <person name="Chapman S.B."/>
            <person name="Chen Z."/>
            <person name="Dunbar C."/>
            <person name="Freedman E."/>
            <person name="Gearin G."/>
            <person name="Gellesch M."/>
            <person name="Goldberg J."/>
            <person name="Griggs A."/>
            <person name="Gujja S."/>
            <person name="Heilman E."/>
            <person name="Heiman D."/>
            <person name="Howarth C."/>
            <person name="Larson L."/>
            <person name="Lui A."/>
            <person name="MacDonald P.J.P."/>
            <person name="Mehta T."/>
            <person name="Montmayeur A."/>
            <person name="Murphy C."/>
            <person name="Neiman D."/>
            <person name="Pearson M."/>
            <person name="Priest M."/>
            <person name="Roberts A."/>
            <person name="Saif S."/>
            <person name="Shea T."/>
            <person name="Shenoy N."/>
            <person name="Sisk P."/>
            <person name="Stolte C."/>
            <person name="Sykes S."/>
            <person name="White J."/>
            <person name="Yandava C."/>
            <person name="Wortman J."/>
            <person name="Nusbaum C."/>
            <person name="Birren B."/>
        </authorList>
    </citation>
    <scope>NUCLEOTIDE SEQUENCE</scope>
    <source>
        <strain evidence="12">P1A1 Lamole</strain>
    </source>
</reference>
<dbReference type="FunFam" id="3.40.50.300:FF:001218">
    <property type="entry name" value="AAA family ATPase, putative"/>
    <property type="match status" value="1"/>
</dbReference>
<dbReference type="FunFam" id="1.10.8.60:FF:000016">
    <property type="entry name" value="ATPase family AAA domain-containing protein 2B"/>
    <property type="match status" value="1"/>
</dbReference>
<dbReference type="GO" id="GO:0003682">
    <property type="term" value="F:chromatin binding"/>
    <property type="evidence" value="ECO:0007669"/>
    <property type="project" value="TreeGrafter"/>
</dbReference>
<dbReference type="OMA" id="RTMEAAC"/>
<keyword evidence="7" id="KW-0067">ATP-binding</keyword>